<sequence>MRPRNSRNSFSKAWDVGVLSAVERLIAVICLLWACEAVWMIYLNQTLQSSWPPGEMASRLTTIGVYYLIGVLRNRASGDCRFDPCGGHLFCPFHTSW</sequence>
<evidence type="ECO:0000256" key="1">
    <source>
        <dbReference type="SAM" id="Phobius"/>
    </source>
</evidence>
<evidence type="ECO:0000313" key="2">
    <source>
        <dbReference type="EMBL" id="KAJ7046494.1"/>
    </source>
</evidence>
<dbReference type="EMBL" id="JARJCM010000003">
    <property type="protein sequence ID" value="KAJ7046494.1"/>
    <property type="molecule type" value="Genomic_DNA"/>
</dbReference>
<comment type="caution">
    <text evidence="2">The sequence shown here is derived from an EMBL/GenBank/DDBJ whole genome shotgun (WGS) entry which is preliminary data.</text>
</comment>
<keyword evidence="1" id="KW-0472">Membrane</keyword>
<protein>
    <submittedName>
        <fullName evidence="2">Uncharacterized protein</fullName>
    </submittedName>
</protein>
<feature type="transmembrane region" description="Helical" evidence="1">
    <location>
        <begin position="21"/>
        <end position="44"/>
    </location>
</feature>
<accession>A0AAD6XIQ5</accession>
<dbReference type="AlphaFoldDB" id="A0AAD6XIQ5"/>
<keyword evidence="3" id="KW-1185">Reference proteome</keyword>
<dbReference type="Proteomes" id="UP001218188">
    <property type="component" value="Unassembled WGS sequence"/>
</dbReference>
<name>A0AAD6XIQ5_9AGAR</name>
<organism evidence="2 3">
    <name type="scientific">Mycena alexandri</name>
    <dbReference type="NCBI Taxonomy" id="1745969"/>
    <lineage>
        <taxon>Eukaryota</taxon>
        <taxon>Fungi</taxon>
        <taxon>Dikarya</taxon>
        <taxon>Basidiomycota</taxon>
        <taxon>Agaricomycotina</taxon>
        <taxon>Agaricomycetes</taxon>
        <taxon>Agaricomycetidae</taxon>
        <taxon>Agaricales</taxon>
        <taxon>Marasmiineae</taxon>
        <taxon>Mycenaceae</taxon>
        <taxon>Mycena</taxon>
    </lineage>
</organism>
<reference evidence="2" key="1">
    <citation type="submission" date="2023-03" db="EMBL/GenBank/DDBJ databases">
        <title>Massive genome expansion in bonnet fungi (Mycena s.s.) driven by repeated elements and novel gene families across ecological guilds.</title>
        <authorList>
            <consortium name="Lawrence Berkeley National Laboratory"/>
            <person name="Harder C.B."/>
            <person name="Miyauchi S."/>
            <person name="Viragh M."/>
            <person name="Kuo A."/>
            <person name="Thoen E."/>
            <person name="Andreopoulos B."/>
            <person name="Lu D."/>
            <person name="Skrede I."/>
            <person name="Drula E."/>
            <person name="Henrissat B."/>
            <person name="Morin E."/>
            <person name="Kohler A."/>
            <person name="Barry K."/>
            <person name="LaButti K."/>
            <person name="Morin E."/>
            <person name="Salamov A."/>
            <person name="Lipzen A."/>
            <person name="Mereny Z."/>
            <person name="Hegedus B."/>
            <person name="Baldrian P."/>
            <person name="Stursova M."/>
            <person name="Weitz H."/>
            <person name="Taylor A."/>
            <person name="Grigoriev I.V."/>
            <person name="Nagy L.G."/>
            <person name="Martin F."/>
            <person name="Kauserud H."/>
        </authorList>
    </citation>
    <scope>NUCLEOTIDE SEQUENCE</scope>
    <source>
        <strain evidence="2">CBHHK200</strain>
    </source>
</reference>
<keyword evidence="1" id="KW-0812">Transmembrane</keyword>
<proteinExistence type="predicted"/>
<evidence type="ECO:0000313" key="3">
    <source>
        <dbReference type="Proteomes" id="UP001218188"/>
    </source>
</evidence>
<gene>
    <name evidence="2" type="ORF">C8F04DRAFT_1064471</name>
</gene>
<keyword evidence="1" id="KW-1133">Transmembrane helix</keyword>